<sequence>MTVETKVLEVIDGKEIVQIRLVNKNQITASFLTLGATWQEFLVPTGAGDSKNLLLGFDKPNDYGKNTLYAAHTIGRTAGRIANGQATIDGKVHRLPVNNNANTLHGGPNGFHNQVWDYKIVEGDGFVAVKFSYKAKQEIDGYPGDMDVVATFALSDDNRLTMTFTGKNATETTLFNPTTHPYFNLSQYQDLHTHRLEVRADHVLEVNHELIPSGNFLDVTNTPYDFRGGQNLSSAISKNDGFDDAWVVNSKVGEPIVILTDEESGDQLRIFSERQGVVIYTMNSLENGVYFARDNGLVGKAKEGVAIEPQDLPDAVNHDNFNQVFLKPGEEKTYEIVFVYENVN</sequence>
<gene>
    <name evidence="9" type="ORF">EAF07_04335</name>
</gene>
<evidence type="ECO:0000313" key="9">
    <source>
        <dbReference type="EMBL" id="RLY03766.1"/>
    </source>
</evidence>
<dbReference type="RefSeq" id="WP_121835067.1">
    <property type="nucleotide sequence ID" value="NZ_CP163513.1"/>
</dbReference>
<evidence type="ECO:0000313" key="10">
    <source>
        <dbReference type="Proteomes" id="UP000279194"/>
    </source>
</evidence>
<dbReference type="InterPro" id="IPR011013">
    <property type="entry name" value="Gal_mutarotase_sf_dom"/>
</dbReference>
<dbReference type="InterPro" id="IPR047215">
    <property type="entry name" value="Galactose_mutarotase-like"/>
</dbReference>
<evidence type="ECO:0000256" key="7">
    <source>
        <dbReference type="PIRSR" id="PIRSR005096-2"/>
    </source>
</evidence>
<dbReference type="AlphaFoldDB" id="A0A3L9DQL7"/>
<dbReference type="CDD" id="cd09019">
    <property type="entry name" value="galactose_mutarotase_like"/>
    <property type="match status" value="1"/>
</dbReference>
<evidence type="ECO:0000256" key="8">
    <source>
        <dbReference type="PIRSR" id="PIRSR005096-3"/>
    </source>
</evidence>
<dbReference type="Pfam" id="PF01263">
    <property type="entry name" value="Aldose_epim"/>
    <property type="match status" value="1"/>
</dbReference>
<protein>
    <recommendedName>
        <fullName evidence="5">Aldose 1-epimerase</fullName>
        <ecNumber evidence="5">5.1.3.3</ecNumber>
    </recommendedName>
</protein>
<comment type="caution">
    <text evidence="9">The sequence shown here is derived from an EMBL/GenBank/DDBJ whole genome shotgun (WGS) entry which is preliminary data.</text>
</comment>
<dbReference type="SUPFAM" id="SSF74650">
    <property type="entry name" value="Galactose mutarotase-like"/>
    <property type="match status" value="1"/>
</dbReference>
<feature type="active site" description="Proton acceptor" evidence="6">
    <location>
        <position position="308"/>
    </location>
</feature>
<evidence type="ECO:0000256" key="6">
    <source>
        <dbReference type="PIRSR" id="PIRSR005096-1"/>
    </source>
</evidence>
<evidence type="ECO:0000256" key="3">
    <source>
        <dbReference type="ARBA" id="ARBA00023235"/>
    </source>
</evidence>
<feature type="active site" description="Proton donor" evidence="6">
    <location>
        <position position="180"/>
    </location>
</feature>
<dbReference type="GO" id="GO:0004034">
    <property type="term" value="F:aldose 1-epimerase activity"/>
    <property type="evidence" value="ECO:0007669"/>
    <property type="project" value="UniProtKB-EC"/>
</dbReference>
<name>A0A3L9DQL7_9STRE</name>
<feature type="binding site" evidence="8">
    <location>
        <begin position="180"/>
        <end position="182"/>
    </location>
    <ligand>
        <name>beta-D-galactose</name>
        <dbReference type="ChEBI" id="CHEBI:27667"/>
    </ligand>
</feature>
<reference evidence="9 10" key="1">
    <citation type="submission" date="2018-10" db="EMBL/GenBank/DDBJ databases">
        <title>Streptococcus hillyeri sp. nov., isolated from equine tracheal sample.</title>
        <authorList>
            <person name="Macfadyen A.C."/>
            <person name="Waller A."/>
            <person name="Paterson G.K."/>
        </authorList>
    </citation>
    <scope>NUCLEOTIDE SEQUENCE [LARGE SCALE GENOMIC DNA]</scope>
    <source>
        <strain evidence="9 10">28462</strain>
    </source>
</reference>
<keyword evidence="10" id="KW-1185">Reference proteome</keyword>
<keyword evidence="4 5" id="KW-0119">Carbohydrate metabolism</keyword>
<comment type="similarity">
    <text evidence="2 5">Belongs to the aldose epimerase family.</text>
</comment>
<dbReference type="PANTHER" id="PTHR10091:SF0">
    <property type="entry name" value="GALACTOSE MUTAROTASE"/>
    <property type="match status" value="1"/>
</dbReference>
<evidence type="ECO:0000256" key="5">
    <source>
        <dbReference type="PIRNR" id="PIRNR005096"/>
    </source>
</evidence>
<dbReference type="PIRSF" id="PIRSF005096">
    <property type="entry name" value="GALM"/>
    <property type="match status" value="1"/>
</dbReference>
<dbReference type="EC" id="5.1.3.3" evidence="5"/>
<comment type="catalytic activity">
    <reaction evidence="5">
        <text>alpha-D-glucose = beta-D-glucose</text>
        <dbReference type="Rhea" id="RHEA:10264"/>
        <dbReference type="ChEBI" id="CHEBI:15903"/>
        <dbReference type="ChEBI" id="CHEBI:17925"/>
        <dbReference type="EC" id="5.1.3.3"/>
    </reaction>
</comment>
<dbReference type="UniPathway" id="UPA00242"/>
<dbReference type="Gene3D" id="2.70.98.10">
    <property type="match status" value="1"/>
</dbReference>
<dbReference type="PANTHER" id="PTHR10091">
    <property type="entry name" value="ALDOSE-1-EPIMERASE"/>
    <property type="match status" value="1"/>
</dbReference>
<dbReference type="GO" id="GO:0006006">
    <property type="term" value="P:glucose metabolic process"/>
    <property type="evidence" value="ECO:0007669"/>
    <property type="project" value="TreeGrafter"/>
</dbReference>
<keyword evidence="3 5" id="KW-0413">Isomerase</keyword>
<dbReference type="Proteomes" id="UP000279194">
    <property type="component" value="Unassembled WGS sequence"/>
</dbReference>
<comment type="pathway">
    <text evidence="1 5">Carbohydrate metabolism; hexose metabolism.</text>
</comment>
<evidence type="ECO:0000256" key="2">
    <source>
        <dbReference type="ARBA" id="ARBA00006206"/>
    </source>
</evidence>
<dbReference type="GO" id="GO:0033499">
    <property type="term" value="P:galactose catabolic process via UDP-galactose, Leloir pathway"/>
    <property type="evidence" value="ECO:0007669"/>
    <property type="project" value="TreeGrafter"/>
</dbReference>
<proteinExistence type="inferred from homology"/>
<dbReference type="EMBL" id="RCVM01000006">
    <property type="protein sequence ID" value="RLY03766.1"/>
    <property type="molecule type" value="Genomic_DNA"/>
</dbReference>
<dbReference type="InterPro" id="IPR014718">
    <property type="entry name" value="GH-type_carb-bd"/>
</dbReference>
<dbReference type="OrthoDB" id="9779408at2"/>
<evidence type="ECO:0000256" key="4">
    <source>
        <dbReference type="ARBA" id="ARBA00023277"/>
    </source>
</evidence>
<accession>A0A3L9DQL7</accession>
<evidence type="ECO:0000256" key="1">
    <source>
        <dbReference type="ARBA" id="ARBA00005028"/>
    </source>
</evidence>
<organism evidence="9 10">
    <name type="scientific">Streptococcus hillyeri</name>
    <dbReference type="NCBI Taxonomy" id="2282420"/>
    <lineage>
        <taxon>Bacteria</taxon>
        <taxon>Bacillati</taxon>
        <taxon>Bacillota</taxon>
        <taxon>Bacilli</taxon>
        <taxon>Lactobacillales</taxon>
        <taxon>Streptococcaceae</taxon>
        <taxon>Streptococcus</taxon>
    </lineage>
</organism>
<dbReference type="InterPro" id="IPR008183">
    <property type="entry name" value="Aldose_1/G6P_1-epimerase"/>
</dbReference>
<feature type="binding site" evidence="7">
    <location>
        <position position="243"/>
    </location>
    <ligand>
        <name>beta-D-galactose</name>
        <dbReference type="ChEBI" id="CHEBI:27667"/>
    </ligand>
</feature>
<dbReference type="GO" id="GO:0030246">
    <property type="term" value="F:carbohydrate binding"/>
    <property type="evidence" value="ECO:0007669"/>
    <property type="project" value="InterPro"/>
</dbReference>
<dbReference type="InterPro" id="IPR015443">
    <property type="entry name" value="Aldose_1-epimerase"/>
</dbReference>